<evidence type="ECO:0000256" key="5">
    <source>
        <dbReference type="ARBA" id="ARBA00022989"/>
    </source>
</evidence>
<proteinExistence type="inferred from homology"/>
<dbReference type="PANTHER" id="PTHR12137:SF54">
    <property type="entry name" value="CARBOHYDRATE SULFOTRANSFERASE"/>
    <property type="match status" value="1"/>
</dbReference>
<keyword evidence="7" id="KW-0472">Membrane</keyword>
<accession>A0ABM0MB38</accession>
<keyword evidence="9" id="KW-0119">Carbohydrate metabolism</keyword>
<keyword evidence="3 9" id="KW-0808">Transferase</keyword>
<keyword evidence="4" id="KW-0812">Transmembrane</keyword>
<evidence type="ECO:0000256" key="9">
    <source>
        <dbReference type="RuleBase" id="RU364020"/>
    </source>
</evidence>
<dbReference type="PANTHER" id="PTHR12137">
    <property type="entry name" value="CARBOHYDRATE SULFOTRANSFERASE"/>
    <property type="match status" value="1"/>
</dbReference>
<dbReference type="RefSeq" id="XP_006817229.1">
    <property type="nucleotide sequence ID" value="XM_006817166.1"/>
</dbReference>
<evidence type="ECO:0000256" key="8">
    <source>
        <dbReference type="ARBA" id="ARBA00023180"/>
    </source>
</evidence>
<name>A0ABM0MB38_SACKO</name>
<evidence type="ECO:0000313" key="10">
    <source>
        <dbReference type="Proteomes" id="UP000694865"/>
    </source>
</evidence>
<dbReference type="Proteomes" id="UP000694865">
    <property type="component" value="Unplaced"/>
</dbReference>
<evidence type="ECO:0000313" key="11">
    <source>
        <dbReference type="RefSeq" id="XP_006817229.1"/>
    </source>
</evidence>
<dbReference type="InterPro" id="IPR027417">
    <property type="entry name" value="P-loop_NTPase"/>
</dbReference>
<reference evidence="11" key="1">
    <citation type="submission" date="2025-08" db="UniProtKB">
        <authorList>
            <consortium name="RefSeq"/>
        </authorList>
    </citation>
    <scope>IDENTIFICATION</scope>
    <source>
        <tissue evidence="11">Testes</tissue>
    </source>
</reference>
<comment type="similarity">
    <text evidence="2 9">Belongs to the sulfotransferase 2 family.</text>
</comment>
<evidence type="ECO:0000256" key="7">
    <source>
        <dbReference type="ARBA" id="ARBA00023136"/>
    </source>
</evidence>
<dbReference type="EC" id="2.8.2.-" evidence="9"/>
<organism evidence="10 11">
    <name type="scientific">Saccoglossus kowalevskii</name>
    <name type="common">Acorn worm</name>
    <dbReference type="NCBI Taxonomy" id="10224"/>
    <lineage>
        <taxon>Eukaryota</taxon>
        <taxon>Metazoa</taxon>
        <taxon>Hemichordata</taxon>
        <taxon>Enteropneusta</taxon>
        <taxon>Harrimaniidae</taxon>
        <taxon>Saccoglossus</taxon>
    </lineage>
</organism>
<evidence type="ECO:0000256" key="4">
    <source>
        <dbReference type="ARBA" id="ARBA00022692"/>
    </source>
</evidence>
<keyword evidence="5" id="KW-1133">Transmembrane helix</keyword>
<gene>
    <name evidence="11" type="primary">LOC102804128</name>
</gene>
<dbReference type="Pfam" id="PF03567">
    <property type="entry name" value="Sulfotransfer_2"/>
    <property type="match status" value="1"/>
</dbReference>
<feature type="non-terminal residue" evidence="11">
    <location>
        <position position="196"/>
    </location>
</feature>
<protein>
    <recommendedName>
        <fullName evidence="9">Carbohydrate sulfotransferase</fullName>
        <ecNumber evidence="9">2.8.2.-</ecNumber>
    </recommendedName>
</protein>
<dbReference type="InterPro" id="IPR005331">
    <property type="entry name" value="Sulfotransferase"/>
</dbReference>
<evidence type="ECO:0000256" key="3">
    <source>
        <dbReference type="ARBA" id="ARBA00022679"/>
    </source>
</evidence>
<keyword evidence="8 9" id="KW-0325">Glycoprotein</keyword>
<evidence type="ECO:0000256" key="6">
    <source>
        <dbReference type="ARBA" id="ARBA00023034"/>
    </source>
</evidence>
<dbReference type="Gene3D" id="3.40.50.300">
    <property type="entry name" value="P-loop containing nucleotide triphosphate hydrolases"/>
    <property type="match status" value="1"/>
</dbReference>
<dbReference type="InterPro" id="IPR018011">
    <property type="entry name" value="Carb_sulfotrans_8-10"/>
</dbReference>
<keyword evidence="6 9" id="KW-0333">Golgi apparatus</keyword>
<dbReference type="GeneID" id="102804128"/>
<keyword evidence="9" id="KW-0735">Signal-anchor</keyword>
<evidence type="ECO:0000256" key="2">
    <source>
        <dbReference type="ARBA" id="ARBA00006339"/>
    </source>
</evidence>
<keyword evidence="10" id="KW-1185">Reference proteome</keyword>
<evidence type="ECO:0000256" key="1">
    <source>
        <dbReference type="ARBA" id="ARBA00004323"/>
    </source>
</evidence>
<sequence length="196" mass="23146">MAAERGKIQTDNYRQLQLSHEMYVDDKYKLIYCPVPKVATSNWRRVLMVMGGRYNSTAEIKDSTWGIYKKKFKQLGSFDLEGRVRRLQTYTKIIFVRHPFERLLTAYRDKIDGKNSKIQSFQSFVRFVLSHQKNIDVHWQTYEELCKPCDVHYDIIGKYETFTRDANHVLRKIKADDIVTFPDLEPHGTNTSLSLL</sequence>
<comment type="subcellular location">
    <subcellularLocation>
        <location evidence="1 9">Golgi apparatus membrane</location>
        <topology evidence="1 9">Single-pass type II membrane protein</topology>
    </subcellularLocation>
</comment>